<evidence type="ECO:0000313" key="2">
    <source>
        <dbReference type="EMBL" id="CEJ82399.1"/>
    </source>
</evidence>
<sequence>MEDLVGLVMKGRRFEIHADMPPHLAERLRKVTKVKKRKESPGIHITNVIGSSPAKRPRIPETIEGAIREYRNRLCSQTDDPKRISAIDAIAKFTEEQLFNLNNLTKEHIDYFVLNKFPLGIATQWVMDVDE</sequence>
<protein>
    <submittedName>
        <fullName evidence="2">Uncharacterized protein</fullName>
    </submittedName>
</protein>
<accession>A0A0A1TAK4</accession>
<reference evidence="2 3" key="1">
    <citation type="journal article" date="2015" name="Genome Announc.">
        <title>Draft Genome Sequence and Gene Annotation of the Entomopathogenic Fungus Verticillium hemipterigenum.</title>
        <authorList>
            <person name="Horn F."/>
            <person name="Habel A."/>
            <person name="Scharf D.H."/>
            <person name="Dworschak J."/>
            <person name="Brakhage A.A."/>
            <person name="Guthke R."/>
            <person name="Hertweck C."/>
            <person name="Linde J."/>
        </authorList>
    </citation>
    <scope>NUCLEOTIDE SEQUENCE [LARGE SCALE GENOMIC DNA]</scope>
</reference>
<gene>
    <name evidence="2" type="ORF">VHEMI02465</name>
</gene>
<dbReference type="EMBL" id="CDHN01000001">
    <property type="protein sequence ID" value="CEJ82399.1"/>
    <property type="molecule type" value="Genomic_DNA"/>
</dbReference>
<name>A0A0A1TAK4_9HYPO</name>
<evidence type="ECO:0000313" key="3">
    <source>
        <dbReference type="Proteomes" id="UP000039046"/>
    </source>
</evidence>
<dbReference type="Proteomes" id="UP000039046">
    <property type="component" value="Unassembled WGS sequence"/>
</dbReference>
<dbReference type="AlphaFoldDB" id="A0A0A1TAK4"/>
<keyword evidence="3" id="KW-1185">Reference proteome</keyword>
<feature type="region of interest" description="Disordered" evidence="1">
    <location>
        <begin position="36"/>
        <end position="57"/>
    </location>
</feature>
<proteinExistence type="predicted"/>
<dbReference type="HOGENOM" id="CLU_1929069_0_0_1"/>
<evidence type="ECO:0000256" key="1">
    <source>
        <dbReference type="SAM" id="MobiDB-lite"/>
    </source>
</evidence>
<organism evidence="2 3">
    <name type="scientific">[Torrubiella] hemipterigena</name>
    <dbReference type="NCBI Taxonomy" id="1531966"/>
    <lineage>
        <taxon>Eukaryota</taxon>
        <taxon>Fungi</taxon>
        <taxon>Dikarya</taxon>
        <taxon>Ascomycota</taxon>
        <taxon>Pezizomycotina</taxon>
        <taxon>Sordariomycetes</taxon>
        <taxon>Hypocreomycetidae</taxon>
        <taxon>Hypocreales</taxon>
        <taxon>Clavicipitaceae</taxon>
        <taxon>Clavicipitaceae incertae sedis</taxon>
        <taxon>'Torrubiella' clade</taxon>
    </lineage>
</organism>